<dbReference type="InterPro" id="IPR039481">
    <property type="entry name" value="EXOC2/Sec5_N_dom"/>
</dbReference>
<dbReference type="Pfam" id="PF15469">
    <property type="entry name" value="Sec5"/>
    <property type="match status" value="1"/>
</dbReference>
<comment type="subunit">
    <text evidence="4">Component of the exocyst complex.</text>
</comment>
<dbReference type="GO" id="GO:0015031">
    <property type="term" value="P:protein transport"/>
    <property type="evidence" value="ECO:0007669"/>
    <property type="project" value="UniProtKB-KW"/>
</dbReference>
<evidence type="ECO:0000313" key="7">
    <source>
        <dbReference type="EMBL" id="RKP07761.1"/>
    </source>
</evidence>
<evidence type="ECO:0000259" key="6">
    <source>
        <dbReference type="Pfam" id="PF15469"/>
    </source>
</evidence>
<dbReference type="GO" id="GO:0006893">
    <property type="term" value="P:Golgi to plasma membrane transport"/>
    <property type="evidence" value="ECO:0007669"/>
    <property type="project" value="UniProtKB-UniRule"/>
</dbReference>
<organism evidence="7 8">
    <name type="scientific">Thamnocephalis sphaerospora</name>
    <dbReference type="NCBI Taxonomy" id="78915"/>
    <lineage>
        <taxon>Eukaryota</taxon>
        <taxon>Fungi</taxon>
        <taxon>Fungi incertae sedis</taxon>
        <taxon>Zoopagomycota</taxon>
        <taxon>Zoopagomycotina</taxon>
        <taxon>Zoopagomycetes</taxon>
        <taxon>Zoopagales</taxon>
        <taxon>Sigmoideomycetaceae</taxon>
        <taxon>Thamnocephalis</taxon>
    </lineage>
</organism>
<keyword evidence="8" id="KW-1185">Reference proteome</keyword>
<dbReference type="OrthoDB" id="26242at2759"/>
<feature type="domain" description="Exocyst complex component EXOC2/Sec5 N-terminal" evidence="6">
    <location>
        <begin position="54"/>
        <end position="937"/>
    </location>
</feature>
<comment type="function">
    <text evidence="4">Component of the exocyst complex involved in the docking of exocytic vesicles with fusion sites on the plasma membrane.</text>
</comment>
<dbReference type="PANTHER" id="PTHR13043">
    <property type="entry name" value="EXOCYST COMPLEX COMPONENT SEC5"/>
    <property type="match status" value="1"/>
</dbReference>
<name>A0A4P9XQJ0_9FUNG</name>
<evidence type="ECO:0000256" key="1">
    <source>
        <dbReference type="ARBA" id="ARBA00010578"/>
    </source>
</evidence>
<evidence type="ECO:0000256" key="3">
    <source>
        <dbReference type="ARBA" id="ARBA00022483"/>
    </source>
</evidence>
<feature type="compositionally biased region" description="Polar residues" evidence="5">
    <location>
        <begin position="942"/>
        <end position="952"/>
    </location>
</feature>
<feature type="compositionally biased region" description="Low complexity" evidence="5">
    <location>
        <begin position="989"/>
        <end position="998"/>
    </location>
</feature>
<evidence type="ECO:0000256" key="5">
    <source>
        <dbReference type="SAM" id="MobiDB-lite"/>
    </source>
</evidence>
<feature type="region of interest" description="Disordered" evidence="5">
    <location>
        <begin position="942"/>
        <end position="1018"/>
    </location>
</feature>
<keyword evidence="2 4" id="KW-0813">Transport</keyword>
<dbReference type="InterPro" id="IPR029175">
    <property type="entry name" value="EXOC2/Sec5"/>
</dbReference>
<dbReference type="AlphaFoldDB" id="A0A4P9XQJ0"/>
<dbReference type="STRING" id="78915.A0A4P9XQJ0"/>
<reference evidence="8" key="1">
    <citation type="journal article" date="2018" name="Nat. Microbiol.">
        <title>Leveraging single-cell genomics to expand the fungal tree of life.</title>
        <authorList>
            <person name="Ahrendt S.R."/>
            <person name="Quandt C.A."/>
            <person name="Ciobanu D."/>
            <person name="Clum A."/>
            <person name="Salamov A."/>
            <person name="Andreopoulos B."/>
            <person name="Cheng J.F."/>
            <person name="Woyke T."/>
            <person name="Pelin A."/>
            <person name="Henrissat B."/>
            <person name="Reynolds N.K."/>
            <person name="Benny G.L."/>
            <person name="Smith M.E."/>
            <person name="James T.Y."/>
            <person name="Grigoriev I.V."/>
        </authorList>
    </citation>
    <scope>NUCLEOTIDE SEQUENCE [LARGE SCALE GENOMIC DNA]</scope>
    <source>
        <strain evidence="8">RSA 1356</strain>
    </source>
</reference>
<evidence type="ECO:0000313" key="8">
    <source>
        <dbReference type="Proteomes" id="UP000271241"/>
    </source>
</evidence>
<dbReference type="EMBL" id="KZ992676">
    <property type="protein sequence ID" value="RKP07761.1"/>
    <property type="molecule type" value="Genomic_DNA"/>
</dbReference>
<sequence>MEAPLPPTPSRIDDADVLRHYQLDEFRGDEWVEVETEKLSSQAATAAAEERDADPLGIKRSIFEPDRRKSRQSRRSLQLTESEKETICRVAFKTFDAKTFLRDVHRDTAYGELCHGAEHLRRQLEKRSEGMRDLVRQHFDHFVNAKNAIDDVHYAMDNNGLTPDTDYGVAGFQERARVALDYTETLFGPILERRGRTEKLRAAQAIVDKHKFFFGLPSSLTEHAKQKKYDLAVRDYKKGKHLMRTLIGKPEKRDKRESSDDEIASVPEGQRRLFGRIWAAAEQVVTGIRGELMKQLEEAWRPVEQQERNIRYLLDLDSGEDPGWYYLQAMHKWGLDLLREAFEKFSERMNGNVHSADLQKERQAAALPGSQRGIGAAILRAPFLRKALDSREKQYGDLFSKERDSTAWEAILAVITALCDVLTRCLPTFWRAAKKYVDGKYSNMPAYDKKEARKSIALRLKRAAGHLKKADECQRMSAEMSMRYMQLVARVFSIQDTPSTSVPPMPTSGPPSSKSKTADLPVFTPPSHTAITGHYLIRCVERIVQCRRDLNVAGKGKDTGDDASGEAVSTVRALERKVREKCVKLLCDVWINDAKAFYIHEDWQPHPKHPEVTMQIRLIYRLHKRTILRLVALLGVETVREVNWENDAEMPVSARALDAACNAFLRSIFAWLDCLNHLASDAKLYNDRRIVGVCTKRNLTAEIRDFRTLVSGANLYRFHKIKLPKLARMTERLLVTSLGEEIDLLVNFSSRLRDRMVDQYVSRKAGPVLRELQTGLLMDGYEWTSPHPLEDLRPFVRRFLLSVVLVHAEVHALAPVLERRTLTALQDYIAQSWLAAHSELDRVGLGGFVQSMFEMYFVQKTLSVYCSDLADDHYRQTQAALERAFRRFTSPEQTPEASGLEVTGDPADRKLLRPAMEKMQERLTACRRASAAEFACFRTPGSRASHTISVSKQPGGANMSRNGGGSSERDSSSSSHSSSPLPMRPPRPSRNSSGGRSHAPPPPRSSHRPSPATAHARS</sequence>
<accession>A0A4P9XQJ0</accession>
<evidence type="ECO:0000256" key="2">
    <source>
        <dbReference type="ARBA" id="ARBA00022448"/>
    </source>
</evidence>
<dbReference type="GO" id="GO:0006887">
    <property type="term" value="P:exocytosis"/>
    <property type="evidence" value="ECO:0007669"/>
    <property type="project" value="UniProtKB-KW"/>
</dbReference>
<comment type="similarity">
    <text evidence="1 4">Belongs to the SEC5 family.</text>
</comment>
<feature type="compositionally biased region" description="Low complexity" evidence="5">
    <location>
        <begin position="972"/>
        <end position="981"/>
    </location>
</feature>
<evidence type="ECO:0000256" key="4">
    <source>
        <dbReference type="RuleBase" id="RU365069"/>
    </source>
</evidence>
<dbReference type="GO" id="GO:0000145">
    <property type="term" value="C:exocyst"/>
    <property type="evidence" value="ECO:0007669"/>
    <property type="project" value="UniProtKB-UniRule"/>
</dbReference>
<protein>
    <recommendedName>
        <fullName evidence="4">Exocyst complex component SEC5</fullName>
    </recommendedName>
</protein>
<dbReference type="Proteomes" id="UP000271241">
    <property type="component" value="Unassembled WGS sequence"/>
</dbReference>
<proteinExistence type="inferred from homology"/>
<dbReference type="PANTHER" id="PTHR13043:SF1">
    <property type="entry name" value="EXOCYST COMPLEX COMPONENT 2"/>
    <property type="match status" value="1"/>
</dbReference>
<keyword evidence="3 4" id="KW-0268">Exocytosis</keyword>
<gene>
    <name evidence="7" type="ORF">THASP1DRAFT_30432</name>
</gene>
<feature type="region of interest" description="Disordered" evidence="5">
    <location>
        <begin position="887"/>
        <end position="908"/>
    </location>
</feature>
<keyword evidence="4" id="KW-0653">Protein transport</keyword>